<dbReference type="CDD" id="cd02440">
    <property type="entry name" value="AdoMet_MTases"/>
    <property type="match status" value="1"/>
</dbReference>
<accession>A0ABP3Z703</accession>
<dbReference type="Proteomes" id="UP001501578">
    <property type="component" value="Unassembled WGS sequence"/>
</dbReference>
<gene>
    <name evidence="2" type="ORF">GCM10009560_06980</name>
</gene>
<dbReference type="PANTHER" id="PTHR42912">
    <property type="entry name" value="METHYLTRANSFERASE"/>
    <property type="match status" value="1"/>
</dbReference>
<dbReference type="InterPro" id="IPR029063">
    <property type="entry name" value="SAM-dependent_MTases_sf"/>
</dbReference>
<dbReference type="Pfam" id="PF08241">
    <property type="entry name" value="Methyltransf_11"/>
    <property type="match status" value="1"/>
</dbReference>
<sequence length="191" mass="21402">MPWNHNIAFHPLILEQVPRDCADALDIGCGDGLLTRKLATMSGRVTGLDLSPEMVTLSRKLAPSLRYVEGDLLTCDLPDKGFDFVSTVAVIHHMDFTAALRRMSDLLRPGGRLVVVGVAANRTPLDWVYDAASVVTHQVLYRVHGYDQSPAPVAEPSMSWSQVRREGLRLLPGARYRRHTLWRYSLVWTKP</sequence>
<dbReference type="GO" id="GO:0032259">
    <property type="term" value="P:methylation"/>
    <property type="evidence" value="ECO:0007669"/>
    <property type="project" value="UniProtKB-KW"/>
</dbReference>
<dbReference type="InterPro" id="IPR050508">
    <property type="entry name" value="Methyltransf_Superfamily"/>
</dbReference>
<organism evidence="2 3">
    <name type="scientific">Nonomuraea longicatena</name>
    <dbReference type="NCBI Taxonomy" id="83682"/>
    <lineage>
        <taxon>Bacteria</taxon>
        <taxon>Bacillati</taxon>
        <taxon>Actinomycetota</taxon>
        <taxon>Actinomycetes</taxon>
        <taxon>Streptosporangiales</taxon>
        <taxon>Streptosporangiaceae</taxon>
        <taxon>Nonomuraea</taxon>
    </lineage>
</organism>
<evidence type="ECO:0000313" key="3">
    <source>
        <dbReference type="Proteomes" id="UP001501578"/>
    </source>
</evidence>
<evidence type="ECO:0000313" key="2">
    <source>
        <dbReference type="EMBL" id="GAA0914037.1"/>
    </source>
</evidence>
<dbReference type="InterPro" id="IPR013216">
    <property type="entry name" value="Methyltransf_11"/>
</dbReference>
<keyword evidence="2" id="KW-0489">Methyltransferase</keyword>
<dbReference type="Gene3D" id="3.40.50.150">
    <property type="entry name" value="Vaccinia Virus protein VP39"/>
    <property type="match status" value="1"/>
</dbReference>
<proteinExistence type="predicted"/>
<dbReference type="SUPFAM" id="SSF53335">
    <property type="entry name" value="S-adenosyl-L-methionine-dependent methyltransferases"/>
    <property type="match status" value="1"/>
</dbReference>
<keyword evidence="2" id="KW-0808">Transferase</keyword>
<feature type="domain" description="Methyltransferase type 11" evidence="1">
    <location>
        <begin position="25"/>
        <end position="115"/>
    </location>
</feature>
<evidence type="ECO:0000259" key="1">
    <source>
        <dbReference type="Pfam" id="PF08241"/>
    </source>
</evidence>
<dbReference type="RefSeq" id="WP_343948180.1">
    <property type="nucleotide sequence ID" value="NZ_BAAAHQ010000001.1"/>
</dbReference>
<dbReference type="GO" id="GO:0008168">
    <property type="term" value="F:methyltransferase activity"/>
    <property type="evidence" value="ECO:0007669"/>
    <property type="project" value="UniProtKB-KW"/>
</dbReference>
<comment type="caution">
    <text evidence="2">The sequence shown here is derived from an EMBL/GenBank/DDBJ whole genome shotgun (WGS) entry which is preliminary data.</text>
</comment>
<keyword evidence="3" id="KW-1185">Reference proteome</keyword>
<reference evidence="3" key="1">
    <citation type="journal article" date="2019" name="Int. J. Syst. Evol. Microbiol.">
        <title>The Global Catalogue of Microorganisms (GCM) 10K type strain sequencing project: providing services to taxonomists for standard genome sequencing and annotation.</title>
        <authorList>
            <consortium name="The Broad Institute Genomics Platform"/>
            <consortium name="The Broad Institute Genome Sequencing Center for Infectious Disease"/>
            <person name="Wu L."/>
            <person name="Ma J."/>
        </authorList>
    </citation>
    <scope>NUCLEOTIDE SEQUENCE [LARGE SCALE GENOMIC DNA]</scope>
    <source>
        <strain evidence="3">JCM 11136</strain>
    </source>
</reference>
<name>A0ABP3Z703_9ACTN</name>
<dbReference type="EMBL" id="BAAAHQ010000001">
    <property type="protein sequence ID" value="GAA0914037.1"/>
    <property type="molecule type" value="Genomic_DNA"/>
</dbReference>
<dbReference type="PANTHER" id="PTHR42912:SF80">
    <property type="entry name" value="METHYLTRANSFERASE DOMAIN-CONTAINING PROTEIN"/>
    <property type="match status" value="1"/>
</dbReference>
<protein>
    <submittedName>
        <fullName evidence="2">Class I SAM-dependent methyltransferase</fullName>
    </submittedName>
</protein>